<keyword evidence="4" id="KW-1185">Reference proteome</keyword>
<protein>
    <submittedName>
        <fullName evidence="3">Cold shock domain-containing protein</fullName>
    </submittedName>
</protein>
<dbReference type="PRINTS" id="PR00050">
    <property type="entry name" value="COLDSHOCK"/>
</dbReference>
<dbReference type="InterPro" id="IPR012340">
    <property type="entry name" value="NA-bd_OB-fold"/>
</dbReference>
<dbReference type="Gene3D" id="2.40.50.140">
    <property type="entry name" value="Nucleic acid-binding proteins"/>
    <property type="match status" value="1"/>
</dbReference>
<dbReference type="RefSeq" id="WP_346760230.1">
    <property type="nucleotide sequence ID" value="NZ_JAUJEB010000005.1"/>
</dbReference>
<sequence length="148" mass="16825">MAKSQDSFNKQEKEKKRLKKKQEKQQRREERNANSQGGGLENMMAYVDEDGNITDTPPDPAKKKDISAESIEIGIPKKEEVEVDAVRKGRVDFFNTSKGFGFIRELETQEKFFVHVSALTEEIAENDTVTFEVERGLKGMNAINVKKA</sequence>
<comment type="caution">
    <text evidence="3">The sequence shown here is derived from an EMBL/GenBank/DDBJ whole genome shotgun (WGS) entry which is preliminary data.</text>
</comment>
<proteinExistence type="predicted"/>
<dbReference type="InterPro" id="IPR011129">
    <property type="entry name" value="CSD"/>
</dbReference>
<name>A0ABT8LD48_9BACT</name>
<evidence type="ECO:0000256" key="1">
    <source>
        <dbReference type="SAM" id="MobiDB-lite"/>
    </source>
</evidence>
<dbReference type="InterPro" id="IPR050181">
    <property type="entry name" value="Cold_shock_domain"/>
</dbReference>
<feature type="region of interest" description="Disordered" evidence="1">
    <location>
        <begin position="1"/>
        <end position="44"/>
    </location>
</feature>
<evidence type="ECO:0000313" key="3">
    <source>
        <dbReference type="EMBL" id="MDN5214892.1"/>
    </source>
</evidence>
<dbReference type="InterPro" id="IPR002059">
    <property type="entry name" value="CSP_DNA-bd"/>
</dbReference>
<dbReference type="EMBL" id="JAUJEB010000005">
    <property type="protein sequence ID" value="MDN5214892.1"/>
    <property type="molecule type" value="Genomic_DNA"/>
</dbReference>
<dbReference type="Proteomes" id="UP001172083">
    <property type="component" value="Unassembled WGS sequence"/>
</dbReference>
<organism evidence="3 4">
    <name type="scientific">Agaribacillus aureus</name>
    <dbReference type="NCBI Taxonomy" id="3051825"/>
    <lineage>
        <taxon>Bacteria</taxon>
        <taxon>Pseudomonadati</taxon>
        <taxon>Bacteroidota</taxon>
        <taxon>Cytophagia</taxon>
        <taxon>Cytophagales</taxon>
        <taxon>Splendidivirgaceae</taxon>
        <taxon>Agaribacillus</taxon>
    </lineage>
</organism>
<dbReference type="PANTHER" id="PTHR11544">
    <property type="entry name" value="COLD SHOCK DOMAIN CONTAINING PROTEINS"/>
    <property type="match status" value="1"/>
</dbReference>
<feature type="compositionally biased region" description="Basic and acidic residues" evidence="1">
    <location>
        <begin position="23"/>
        <end position="32"/>
    </location>
</feature>
<dbReference type="CDD" id="cd04458">
    <property type="entry name" value="CSP_CDS"/>
    <property type="match status" value="1"/>
</dbReference>
<feature type="domain" description="CSD" evidence="2">
    <location>
        <begin position="86"/>
        <end position="147"/>
    </location>
</feature>
<dbReference type="PROSITE" id="PS51857">
    <property type="entry name" value="CSD_2"/>
    <property type="match status" value="1"/>
</dbReference>
<evidence type="ECO:0000259" key="2">
    <source>
        <dbReference type="PROSITE" id="PS51857"/>
    </source>
</evidence>
<dbReference type="SMART" id="SM00357">
    <property type="entry name" value="CSP"/>
    <property type="match status" value="1"/>
</dbReference>
<dbReference type="Pfam" id="PF00313">
    <property type="entry name" value="CSD"/>
    <property type="match status" value="1"/>
</dbReference>
<reference evidence="3" key="1">
    <citation type="submission" date="2023-06" db="EMBL/GenBank/DDBJ databases">
        <title>Genomic of Agaribacillus aureum.</title>
        <authorList>
            <person name="Wang G."/>
        </authorList>
    </citation>
    <scope>NUCLEOTIDE SEQUENCE</scope>
    <source>
        <strain evidence="3">BMA12</strain>
    </source>
</reference>
<accession>A0ABT8LD48</accession>
<gene>
    <name evidence="3" type="ORF">QQ020_22620</name>
</gene>
<feature type="region of interest" description="Disordered" evidence="1">
    <location>
        <begin position="49"/>
        <end position="68"/>
    </location>
</feature>
<dbReference type="SUPFAM" id="SSF50249">
    <property type="entry name" value="Nucleic acid-binding proteins"/>
    <property type="match status" value="1"/>
</dbReference>
<evidence type="ECO:0000313" key="4">
    <source>
        <dbReference type="Proteomes" id="UP001172083"/>
    </source>
</evidence>